<dbReference type="EMBL" id="JAPVOI010000005">
    <property type="protein sequence ID" value="MCZ4093058.1"/>
    <property type="molecule type" value="Genomic_DNA"/>
</dbReference>
<dbReference type="Proteomes" id="UP001079430">
    <property type="component" value="Unassembled WGS sequence"/>
</dbReference>
<proteinExistence type="predicted"/>
<dbReference type="RefSeq" id="WP_269284758.1">
    <property type="nucleotide sequence ID" value="NZ_JAPVOI010000005.1"/>
</dbReference>
<sequence>MIDRIHHDLVGLEVPLTIEALDDVVRRLEHGELSALDAIDIPPSEELTLRERIAASKI</sequence>
<accession>A0ABT4KMH7</accession>
<organism evidence="1 2">
    <name type="scientific">Sinorhizobium psoraleae</name>
    <dbReference type="NCBI Taxonomy" id="520838"/>
    <lineage>
        <taxon>Bacteria</taxon>
        <taxon>Pseudomonadati</taxon>
        <taxon>Pseudomonadota</taxon>
        <taxon>Alphaproteobacteria</taxon>
        <taxon>Hyphomicrobiales</taxon>
        <taxon>Rhizobiaceae</taxon>
        <taxon>Sinorhizobium/Ensifer group</taxon>
        <taxon>Sinorhizobium</taxon>
    </lineage>
</organism>
<evidence type="ECO:0000313" key="2">
    <source>
        <dbReference type="Proteomes" id="UP001079430"/>
    </source>
</evidence>
<comment type="caution">
    <text evidence="1">The sequence shown here is derived from an EMBL/GenBank/DDBJ whole genome shotgun (WGS) entry which is preliminary data.</text>
</comment>
<keyword evidence="2" id="KW-1185">Reference proteome</keyword>
<reference evidence="1" key="1">
    <citation type="submission" date="2022-10" db="EMBL/GenBank/DDBJ databases">
        <title>Whole genome sequencing of three plant growth promoting bacteria isolated from Vachellia tortilis subsp. raddiana in Morocco.</title>
        <authorList>
            <person name="Hnini M."/>
            <person name="Zouagui R."/>
            <person name="Zouagui H."/>
            <person name="Chemao Elfihri M.-W."/>
            <person name="Ibrahimi A."/>
            <person name="Sbabou L."/>
            <person name="Aurag J."/>
        </authorList>
    </citation>
    <scope>NUCLEOTIDE SEQUENCE</scope>
    <source>
        <strain evidence="1">LMR678</strain>
    </source>
</reference>
<gene>
    <name evidence="1" type="ORF">O3W52_24215</name>
</gene>
<name>A0ABT4KMH7_9HYPH</name>
<protein>
    <submittedName>
        <fullName evidence="1">Uncharacterized protein</fullName>
    </submittedName>
</protein>
<evidence type="ECO:0000313" key="1">
    <source>
        <dbReference type="EMBL" id="MCZ4093058.1"/>
    </source>
</evidence>